<accession>A0A098E5S5</accession>
<proteinExistence type="predicted"/>
<dbReference type="InterPro" id="IPR014729">
    <property type="entry name" value="Rossmann-like_a/b/a_fold"/>
</dbReference>
<dbReference type="Gene3D" id="3.40.50.620">
    <property type="entry name" value="HUPs"/>
    <property type="match status" value="1"/>
</dbReference>
<dbReference type="AlphaFoldDB" id="A0A098E5S5"/>
<protein>
    <submittedName>
        <fullName evidence="1">Uncharacterized protein</fullName>
    </submittedName>
</protein>
<reference evidence="1" key="1">
    <citation type="submission" date="2014-09" db="EMBL/GenBank/DDBJ databases">
        <authorList>
            <person name="Probst J Alexander"/>
        </authorList>
    </citation>
    <scope>NUCLEOTIDE SEQUENCE</scope>
</reference>
<sequence length="350" mass="41111">MKRCTKCILPENYPRITFNEQGVCNYCVAYKERKYLGDDALKERIKHFLETKKDRNKNYDCVVGFSGGRDSTYLLYYFTKVLNLRVLAYSVDNGFIPEQTKQNMKNTTDILNVKLVIEVHDLLKKCVKHTISSWMCMPSLPMIETLCTGCRVNMIRGTFNFAKKNKIPLIITGSTPFESAVYRTKIIVLTPKRYLYQIIRNPKWIMNRTYLITQIKEYLYYFHSRKMVKESEILTIVLFRDYIRWREKEISSTLKNELNWKKNPNVESSSRGDCDIALLKLYVYTKVLGFNDKVDNLSCLIRDGQIGREEALERLNKEEEISENTINAILDNLELNHIDFKNCVAKCARK</sequence>
<name>A0A098E5S5_9ZZZZ</name>
<evidence type="ECO:0000313" key="1">
    <source>
        <dbReference type="EMBL" id="CEG11028.1"/>
    </source>
</evidence>
<dbReference type="SUPFAM" id="SSF52402">
    <property type="entry name" value="Adenine nucleotide alpha hydrolases-like"/>
    <property type="match status" value="1"/>
</dbReference>
<dbReference type="EMBL" id="CCXY01000002">
    <property type="protein sequence ID" value="CEG11028.1"/>
    <property type="molecule type" value="Genomic_DNA"/>
</dbReference>
<gene>
    <name evidence="1" type="ORF">MSIBF_A100002</name>
</gene>
<organism evidence="1">
    <name type="scientific">groundwater metagenome</name>
    <dbReference type="NCBI Taxonomy" id="717931"/>
    <lineage>
        <taxon>unclassified sequences</taxon>
        <taxon>metagenomes</taxon>
        <taxon>ecological metagenomes</taxon>
    </lineage>
</organism>